<protein>
    <recommendedName>
        <fullName evidence="5">Non-homologous end joining protein Ku</fullName>
    </recommendedName>
</protein>
<feature type="domain" description="Ku" evidence="7">
    <location>
        <begin position="52"/>
        <end position="180"/>
    </location>
</feature>
<dbReference type="GO" id="GO:0006303">
    <property type="term" value="P:double-strand break repair via nonhomologous end joining"/>
    <property type="evidence" value="ECO:0007669"/>
    <property type="project" value="UniProtKB-UniRule"/>
</dbReference>
<keyword evidence="2 5" id="KW-0238">DNA-binding</keyword>
<dbReference type="AlphaFoldDB" id="A0A1I2SF95"/>
<dbReference type="FunFam" id="2.40.290.10:FF:000004">
    <property type="entry name" value="Non-homologous end joining protein Ku"/>
    <property type="match status" value="1"/>
</dbReference>
<dbReference type="InterPro" id="IPR016194">
    <property type="entry name" value="SPOC-like_C_dom_sf"/>
</dbReference>
<dbReference type="SUPFAM" id="SSF100939">
    <property type="entry name" value="SPOC domain-like"/>
    <property type="match status" value="1"/>
</dbReference>
<evidence type="ECO:0000259" key="7">
    <source>
        <dbReference type="SMART" id="SM00559"/>
    </source>
</evidence>
<evidence type="ECO:0000313" key="9">
    <source>
        <dbReference type="Proteomes" id="UP000199337"/>
    </source>
</evidence>
<keyword evidence="1 5" id="KW-0227">DNA damage</keyword>
<dbReference type="GO" id="GO:0006310">
    <property type="term" value="P:DNA recombination"/>
    <property type="evidence" value="ECO:0007669"/>
    <property type="project" value="UniProtKB-KW"/>
</dbReference>
<keyword evidence="9" id="KW-1185">Reference proteome</keyword>
<dbReference type="GO" id="GO:0003690">
    <property type="term" value="F:double-stranded DNA binding"/>
    <property type="evidence" value="ECO:0007669"/>
    <property type="project" value="UniProtKB-UniRule"/>
</dbReference>
<organism evidence="8 9">
    <name type="scientific">Desulfotruncus arcticus DSM 17038</name>
    <dbReference type="NCBI Taxonomy" id="1121424"/>
    <lineage>
        <taxon>Bacteria</taxon>
        <taxon>Bacillati</taxon>
        <taxon>Bacillota</taxon>
        <taxon>Clostridia</taxon>
        <taxon>Eubacteriales</taxon>
        <taxon>Desulfallaceae</taxon>
        <taxon>Desulfotruncus</taxon>
    </lineage>
</organism>
<name>A0A1I2SF95_9FIRM</name>
<gene>
    <name evidence="5" type="primary">ku</name>
    <name evidence="8" type="ORF">SAMN05660649_01860</name>
</gene>
<dbReference type="SMART" id="SM00559">
    <property type="entry name" value="Ku78"/>
    <property type="match status" value="1"/>
</dbReference>
<dbReference type="PANTHER" id="PTHR41251">
    <property type="entry name" value="NON-HOMOLOGOUS END JOINING PROTEIN KU"/>
    <property type="match status" value="1"/>
</dbReference>
<keyword evidence="3 5" id="KW-0233">DNA recombination</keyword>
<sequence>MRPLWKGAITFGLIFVPVKLFAATEKKDIKFNYLHEKCSTPVRYKRYCPYCETEVQMEDIVRGYEYEKGRYITMSDEELDMKTGDKNRNVEILDFVDLSQIDPVYYDRSYYFGPGEGGQKVYELLRRSMEQTKRAAIARITLRSRESMAVIRPAEKALIMETMFYADEVRPPTRIEGAGGATNLHDTEIEMAVNLINSLSMEFKPEKYTSGYREALHERIQAKIAGEAVVEKPVIQETGNVVDLMTALKASIDLAKEQRGQKRAGPKTAKSAKAKRERKVAK</sequence>
<dbReference type="Gene3D" id="2.40.290.10">
    <property type="match status" value="1"/>
</dbReference>
<proteinExistence type="inferred from homology"/>
<dbReference type="OrthoDB" id="9795084at2"/>
<dbReference type="EMBL" id="FOOX01000005">
    <property type="protein sequence ID" value="SFG50389.1"/>
    <property type="molecule type" value="Genomic_DNA"/>
</dbReference>
<comment type="similarity">
    <text evidence="5">Belongs to the prokaryotic Ku family.</text>
</comment>
<dbReference type="CDD" id="cd00789">
    <property type="entry name" value="KU_like"/>
    <property type="match status" value="1"/>
</dbReference>
<evidence type="ECO:0000256" key="4">
    <source>
        <dbReference type="ARBA" id="ARBA00023204"/>
    </source>
</evidence>
<evidence type="ECO:0000313" key="8">
    <source>
        <dbReference type="EMBL" id="SFG50389.1"/>
    </source>
</evidence>
<comment type="function">
    <text evidence="5">With LigD forms a non-homologous end joining (NHEJ) DNA repair enzyme, which repairs dsDNA breaks with reduced fidelity. Binds linear dsDNA with 5'- and 3'- overhangs but not closed circular dsDNA nor ssDNA. Recruits and stimulates the ligase activity of LigD.</text>
</comment>
<dbReference type="NCBIfam" id="TIGR02772">
    <property type="entry name" value="Ku_bact"/>
    <property type="match status" value="1"/>
</dbReference>
<accession>A0A1I2SF95</accession>
<dbReference type="PIRSF" id="PIRSF006493">
    <property type="entry name" value="Prok_Ku"/>
    <property type="match status" value="1"/>
</dbReference>
<evidence type="ECO:0000256" key="1">
    <source>
        <dbReference type="ARBA" id="ARBA00022763"/>
    </source>
</evidence>
<evidence type="ECO:0000256" key="2">
    <source>
        <dbReference type="ARBA" id="ARBA00023125"/>
    </source>
</evidence>
<feature type="compositionally biased region" description="Basic residues" evidence="6">
    <location>
        <begin position="261"/>
        <end position="282"/>
    </location>
</feature>
<dbReference type="RefSeq" id="WP_092470909.1">
    <property type="nucleotide sequence ID" value="NZ_FOOX01000005.1"/>
</dbReference>
<comment type="subunit">
    <text evidence="5">Homodimer. Interacts with LigD.</text>
</comment>
<dbReference type="STRING" id="341036.SAMN05660649_01860"/>
<dbReference type="InterPro" id="IPR009187">
    <property type="entry name" value="Prok_Ku"/>
</dbReference>
<evidence type="ECO:0000256" key="3">
    <source>
        <dbReference type="ARBA" id="ARBA00023172"/>
    </source>
</evidence>
<evidence type="ECO:0000256" key="6">
    <source>
        <dbReference type="SAM" id="MobiDB-lite"/>
    </source>
</evidence>
<reference evidence="9" key="1">
    <citation type="submission" date="2016-10" db="EMBL/GenBank/DDBJ databases">
        <authorList>
            <person name="Varghese N."/>
            <person name="Submissions S."/>
        </authorList>
    </citation>
    <scope>NUCLEOTIDE SEQUENCE [LARGE SCALE GENOMIC DNA]</scope>
    <source>
        <strain evidence="9">DSM 17038</strain>
    </source>
</reference>
<dbReference type="InterPro" id="IPR006164">
    <property type="entry name" value="DNA_bd_Ku70/Ku80"/>
</dbReference>
<feature type="region of interest" description="Disordered" evidence="6">
    <location>
        <begin position="255"/>
        <end position="282"/>
    </location>
</feature>
<dbReference type="Proteomes" id="UP000199337">
    <property type="component" value="Unassembled WGS sequence"/>
</dbReference>
<dbReference type="HAMAP" id="MF_01875">
    <property type="entry name" value="Prokaryotic_Ku"/>
    <property type="match status" value="1"/>
</dbReference>
<evidence type="ECO:0000256" key="5">
    <source>
        <dbReference type="HAMAP-Rule" id="MF_01875"/>
    </source>
</evidence>
<keyword evidence="4 5" id="KW-0234">DNA repair</keyword>
<dbReference type="PANTHER" id="PTHR41251:SF1">
    <property type="entry name" value="NON-HOMOLOGOUS END JOINING PROTEIN KU"/>
    <property type="match status" value="1"/>
</dbReference>
<dbReference type="Pfam" id="PF02735">
    <property type="entry name" value="Ku"/>
    <property type="match status" value="1"/>
</dbReference>